<reference evidence="3 4" key="1">
    <citation type="journal article" date="2020" name="ISME J.">
        <title>Uncovering the hidden diversity of litter-decomposition mechanisms in mushroom-forming fungi.</title>
        <authorList>
            <person name="Floudas D."/>
            <person name="Bentzer J."/>
            <person name="Ahren D."/>
            <person name="Johansson T."/>
            <person name="Persson P."/>
            <person name="Tunlid A."/>
        </authorList>
    </citation>
    <scope>NUCLEOTIDE SEQUENCE [LARGE SCALE GENOMIC DNA]</scope>
    <source>
        <strain evidence="3 4">CBS 661.87</strain>
    </source>
</reference>
<keyword evidence="4" id="KW-1185">Reference proteome</keyword>
<gene>
    <name evidence="3" type="ORF">D9615_005471</name>
</gene>
<feature type="transmembrane region" description="Helical" evidence="2">
    <location>
        <begin position="47"/>
        <end position="77"/>
    </location>
</feature>
<dbReference type="Proteomes" id="UP000565441">
    <property type="component" value="Unassembled WGS sequence"/>
</dbReference>
<keyword evidence="2" id="KW-0472">Membrane</keyword>
<organism evidence="3 4">
    <name type="scientific">Tricholomella constricta</name>
    <dbReference type="NCBI Taxonomy" id="117010"/>
    <lineage>
        <taxon>Eukaryota</taxon>
        <taxon>Fungi</taxon>
        <taxon>Dikarya</taxon>
        <taxon>Basidiomycota</taxon>
        <taxon>Agaricomycotina</taxon>
        <taxon>Agaricomycetes</taxon>
        <taxon>Agaricomycetidae</taxon>
        <taxon>Agaricales</taxon>
        <taxon>Tricholomatineae</taxon>
        <taxon>Lyophyllaceae</taxon>
        <taxon>Tricholomella</taxon>
    </lineage>
</organism>
<feature type="transmembrane region" description="Helical" evidence="2">
    <location>
        <begin position="128"/>
        <end position="148"/>
    </location>
</feature>
<evidence type="ECO:0000313" key="3">
    <source>
        <dbReference type="EMBL" id="KAF5381651.1"/>
    </source>
</evidence>
<name>A0A8H5M5P2_9AGAR</name>
<feature type="region of interest" description="Disordered" evidence="1">
    <location>
        <begin position="305"/>
        <end position="332"/>
    </location>
</feature>
<proteinExistence type="predicted"/>
<accession>A0A8H5M5P2</accession>
<evidence type="ECO:0000256" key="1">
    <source>
        <dbReference type="SAM" id="MobiDB-lite"/>
    </source>
</evidence>
<feature type="compositionally biased region" description="Basic and acidic residues" evidence="1">
    <location>
        <begin position="322"/>
        <end position="332"/>
    </location>
</feature>
<dbReference type="AlphaFoldDB" id="A0A8H5M5P2"/>
<sequence length="332" mass="36614">MAFTKEESKLAAIFVQTLLYGAYTVVFGMTYYVLVHKRPPGQRVKKTMLSIAILTFVLATMQVGVNYARIIKAFVIFKDEPGGPGAFFDHLAEFTQLFGSTIYIAQTIVGDSVVVLRCYLVFGRKFSIVAFPIVLLFGSTLTGGGILYSFAKVIPEANVFVLQLSQWFLAFLSMTLATNIICTSLVAYRIWAINRKAISFSEDSLRPIMLLVIESGAIYSATLITLLILYEAKSWFQYVLIDAVSPIVGLVFSMIIVRIGLGLTNVNGQSEAFSQTSTFRASAFGRTKETQGRVDRVELRSFSEAPTSAMEESQSNALAVKIDVERDPSNSV</sequence>
<feature type="transmembrane region" description="Helical" evidence="2">
    <location>
        <begin position="168"/>
        <end position="188"/>
    </location>
</feature>
<feature type="transmembrane region" description="Helical" evidence="2">
    <location>
        <begin position="12"/>
        <end position="35"/>
    </location>
</feature>
<comment type="caution">
    <text evidence="3">The sequence shown here is derived from an EMBL/GenBank/DDBJ whole genome shotgun (WGS) entry which is preliminary data.</text>
</comment>
<feature type="transmembrane region" description="Helical" evidence="2">
    <location>
        <begin position="235"/>
        <end position="257"/>
    </location>
</feature>
<evidence type="ECO:0000256" key="2">
    <source>
        <dbReference type="SAM" id="Phobius"/>
    </source>
</evidence>
<keyword evidence="2" id="KW-0812">Transmembrane</keyword>
<keyword evidence="2" id="KW-1133">Transmembrane helix</keyword>
<feature type="transmembrane region" description="Helical" evidence="2">
    <location>
        <begin position="97"/>
        <end position="116"/>
    </location>
</feature>
<feature type="transmembrane region" description="Helical" evidence="2">
    <location>
        <begin position="208"/>
        <end position="229"/>
    </location>
</feature>
<dbReference type="EMBL" id="JAACJP010000010">
    <property type="protein sequence ID" value="KAF5381651.1"/>
    <property type="molecule type" value="Genomic_DNA"/>
</dbReference>
<evidence type="ECO:0000313" key="4">
    <source>
        <dbReference type="Proteomes" id="UP000565441"/>
    </source>
</evidence>
<feature type="compositionally biased region" description="Polar residues" evidence="1">
    <location>
        <begin position="305"/>
        <end position="317"/>
    </location>
</feature>
<protein>
    <submittedName>
        <fullName evidence="3">Uncharacterized protein</fullName>
    </submittedName>
</protein>